<keyword evidence="1" id="KW-0472">Membrane</keyword>
<feature type="transmembrane region" description="Helical" evidence="1">
    <location>
        <begin position="353"/>
        <end position="375"/>
    </location>
</feature>
<feature type="transmembrane region" description="Helical" evidence="1">
    <location>
        <begin position="116"/>
        <end position="141"/>
    </location>
</feature>
<gene>
    <name evidence="2" type="primary">wzy</name>
</gene>
<keyword evidence="1" id="KW-1133">Transmembrane helix</keyword>
<feature type="transmembrane region" description="Helical" evidence="1">
    <location>
        <begin position="417"/>
        <end position="434"/>
    </location>
</feature>
<protein>
    <submittedName>
        <fullName evidence="2">O-antigen polymerase</fullName>
    </submittedName>
</protein>
<feature type="transmembrane region" description="Helical" evidence="1">
    <location>
        <begin position="241"/>
        <end position="260"/>
    </location>
</feature>
<dbReference type="AlphaFoldDB" id="A0A0B4N4G8"/>
<evidence type="ECO:0000256" key="1">
    <source>
        <dbReference type="SAM" id="Phobius"/>
    </source>
</evidence>
<feature type="transmembrane region" description="Helical" evidence="1">
    <location>
        <begin position="184"/>
        <end position="200"/>
    </location>
</feature>
<reference evidence="2" key="1">
    <citation type="journal article" date="2016" name="PLoS ONE">
        <title>Comparison of O-Antigen Gene Clusters of All O-Serogroups of Escherichia coli and Proposal for Adopting a New Nomenclature for O-Typing.</title>
        <authorList>
            <person name="DebRoy C."/>
            <person name="Fratamico P.M."/>
            <person name="Yan X."/>
            <person name="Baranzoni G."/>
            <person name="Liu Y."/>
            <person name="Needleman D.S."/>
            <person name="Tebbs R."/>
            <person name="O'Connell C.D."/>
            <person name="Allred A."/>
            <person name="Swimley M."/>
            <person name="Mwangi M."/>
            <person name="Kapur V."/>
            <person name="Raygoza Garay J.A."/>
            <person name="Roberts E.L."/>
            <person name="Katani R."/>
        </authorList>
    </citation>
    <scope>NUCLEOTIDE SEQUENCE</scope>
    <source>
        <strain evidence="2">P 7a</strain>
    </source>
</reference>
<feature type="transmembrane region" description="Helical" evidence="1">
    <location>
        <begin position="153"/>
        <end position="172"/>
    </location>
</feature>
<proteinExistence type="predicted"/>
<dbReference type="EMBL" id="KJ778793">
    <property type="protein sequence ID" value="AIG62684.1"/>
    <property type="molecule type" value="Genomic_DNA"/>
</dbReference>
<feature type="transmembrane region" description="Helical" evidence="1">
    <location>
        <begin position="387"/>
        <end position="405"/>
    </location>
</feature>
<accession>A0A0B4N4G8</accession>
<name>A0A0B4N4G8_ECOLX</name>
<organism evidence="2">
    <name type="scientific">Escherichia coli</name>
    <dbReference type="NCBI Taxonomy" id="562"/>
    <lineage>
        <taxon>Bacteria</taxon>
        <taxon>Pseudomonadati</taxon>
        <taxon>Pseudomonadota</taxon>
        <taxon>Gammaproteobacteria</taxon>
        <taxon>Enterobacterales</taxon>
        <taxon>Enterobacteriaceae</taxon>
        <taxon>Escherichia</taxon>
    </lineage>
</organism>
<feature type="transmembrane region" description="Helical" evidence="1">
    <location>
        <begin position="12"/>
        <end position="32"/>
    </location>
</feature>
<dbReference type="RefSeq" id="WP_021562292.1">
    <property type="nucleotide sequence ID" value="NZ_BFYP01000039.1"/>
</dbReference>
<keyword evidence="1" id="KW-0812">Transmembrane</keyword>
<evidence type="ECO:0000313" key="2">
    <source>
        <dbReference type="EMBL" id="AIG62684.1"/>
    </source>
</evidence>
<sequence>MSNQEYSQYLFFPNILLFFTIFLLLFLFFIAWFKNNLYSWLDPLLLAILFSSAGVSTVIFLYVLGEIKVNYLLQTMLSQLMLMLGYKILSRRETSYLNKQVKHSTYEQLNTGYPRAFLASSFLFIVAQASTYFLLGIPLLMANRLMIYQEGGFGVLGRIIDATFVISFYTFLDMKVRFKVRGLFKAYGYIYLLFLIISLVLNGSKAGILNLVFIIGIFCYLNKLKFNISLISIYSKFARRLLIFAFISMFIILMVNYGIFSDQNYNRIIDLLGVIFLRIFNSGDIYVLSYPNDALFKIPAEHNGIISLFKDLLATFRIISTNEIPPSLGNIAFNIYSTTEIGGANARQSLFGYYYFGFMGSLLFSFFLGLTMSFFRHVLPRIKKATPLAMGVLCYFILNFSFLDIDPSYQFSKLTNFFIVTPLIILLMGVMPNIRRQKNV</sequence>
<feature type="transmembrane region" description="Helical" evidence="1">
    <location>
        <begin position="206"/>
        <end position="221"/>
    </location>
</feature>
<feature type="transmembrane region" description="Helical" evidence="1">
    <location>
        <begin position="44"/>
        <end position="65"/>
    </location>
</feature>